<accession>A0ABW5NY44</accession>
<keyword evidence="4" id="KW-1185">Reference proteome</keyword>
<dbReference type="InterPro" id="IPR044023">
    <property type="entry name" value="Ig_7"/>
</dbReference>
<evidence type="ECO:0000256" key="1">
    <source>
        <dbReference type="SAM" id="SignalP"/>
    </source>
</evidence>
<proteinExistence type="predicted"/>
<dbReference type="Pfam" id="PF19081">
    <property type="entry name" value="Ig_7"/>
    <property type="match status" value="4"/>
</dbReference>
<feature type="domain" description="Ig-like" evidence="2">
    <location>
        <begin position="1882"/>
        <end position="1955"/>
    </location>
</feature>
<protein>
    <recommendedName>
        <fullName evidence="2">Ig-like domain-containing protein</fullName>
    </recommendedName>
</protein>
<feature type="domain" description="Ig-like" evidence="2">
    <location>
        <begin position="1807"/>
        <end position="1878"/>
    </location>
</feature>
<comment type="caution">
    <text evidence="3">The sequence shown here is derived from an EMBL/GenBank/DDBJ whole genome shotgun (WGS) entry which is preliminary data.</text>
</comment>
<name>A0ABW5NY44_9FLAO</name>
<keyword evidence="1" id="KW-0732">Signal</keyword>
<evidence type="ECO:0000313" key="4">
    <source>
        <dbReference type="Proteomes" id="UP001597480"/>
    </source>
</evidence>
<gene>
    <name evidence="3" type="ORF">ACFSR3_14575</name>
</gene>
<feature type="domain" description="Ig-like" evidence="2">
    <location>
        <begin position="1177"/>
        <end position="1242"/>
    </location>
</feature>
<sequence length="2110" mass="213225">MKKITLLIAFMLSLVTMGYGQTVLINPAGDGGFANGTTFAANGWTAANSANNPWVIGTAAATGSITGNAAYVSNSAGATVNYTTSTPALNYFYRDITIPAGETKIILTFNWTATGESDWDNWQVLTAPTSVTPVSSTAITGSFSSTPIPSGITGAASVGFGSPQTGVQTATLILPTSLAGTTFRLIFSWRNDDSFGSSPAAAIDNISLTSAVPGNFISIASGNWSSPSTWNLNSVPTNQDISVTIAAGHTVTSDASAQTAPTTTVNGTLTYGSSSASLAITGNLTVNSGGIVNAYNGTTGKALTVSGNLVNNGSMDFSIGSTSAGNLTLNGSAVQTVSGTGSFVNNMIRNLVFSNTNTTIPNINWQFNNISVDYNLNITNAKINLGANKLTFGTSATSAGNTFTVTNGGFMPGGKFARWWSSSATGYTTSGPSSIATGSGGRYPFYTPEGLQRIFYIGRTTPTAGGVYAVTFNNVAGLTTGLSIVDGTYTVTDRTNSNFVVTTEGNAPAEASAWVTIFAPDAYYPINGNSRLVGQSAALSGTNVATTVLPAVQRSGVSSADLTAATGLYMGVNTADIAVTAIASGNWDSPSTWNKGAVPVCTDLVSIASGVNVTVNSAGNVAKNVTIGSMGTLTVASGDLTVGCTLKNNNFTNNGTLTVSGGTLNINGNMAHTAGSTFNQSGGDINVDGNDGGATATSVASGTAIVQVSTNLINWTGGNLTIVDPHANSTSTYSFQYSGANVDVTSGTHTLRFGNGTSTDAGGSATYGFRYYVFQGSGRLTFNNIVVNGGAGTNRFVSNGGSHGINGDLTINAGSEFRDTGNTIYLSKNLVNNGTYISTGTLYAGSLLNGTAGVSSNAQTISGTGTFANNATPASVTANLSSMNVNNTNATGVTLSLPLSLSGTLTLTAGKVNTTTANLLTVGTTTAAGTVTGGSATAYVSGPLARTIASANANTNYIAFPVGKAAYAPISLAPATTAVTVMKAEAFDTNAGTMDPSIINLAANRRWEAPVVSGTVTNLNVRLGDANITATKIPVQATTAAGAYAAAFGSVATYTAGTPNTTTSNTVITTANYTGFLSFADSNSCSGTPTPGNTIASATNICQGTTVNFSVQNGTSGSGVTYQWQTSPDNGTYTDISGATSTTYSAAPTASLYYRLKVTCASGPSIGYSTPVQITFPNSVTASTGATRCGVGSAAISATPSAGASITWFDSATGSNIIGAGNNLTTPVVTATTSFYAAAETTSAGNITIGSATTLTTDTQQPTAFCNRWGGYRMQILYSAAELYAMGLRAGNITSITFNTTTAGDGLTNDNFTVSMGAATGSAIGSTTFVTSGLNVVYGPVTHTHTASGLQTITFSTPYSWNGTSGILLEVSHNGANLTNNARTYYTATTGNTILYATSLTATTGTLSTSRLNVIFAGQVGCSSARVPVTVTVNPAPALTLSGNPAVICEGNTTAPVTITSGAASYDTYTWSPSTGVSGSAATGWTFNPTATTTYVLTATQSGGTMCAADPISVLVSVNLKPSAAISLPSALTACQQSPQAIVLTNAVGSLNAALGNGTTAPDTTSYPNPFSAFYGGTKTQILFTAEELSAQGLMPGSTINTLSFDFNASVASALNDFRIKIGTTTNTTTTAGFVASSSLTTVYNASYTPTAGTVGLVPFALTTPYIWNGGNLIVEVAHNQGNFGNGSGTTTNTTTTSFNSVYTGASDSVTPAGMTSFDALTSWSISSASTSRPNVVFGYNPNNTVVWSPVTNLYTDAAATIAYSGQSVGTVYTKLNSNATYTATVTNSLGCSRVKTVDVTVSIVAAPTVPAATQDICNAGTVADLVATGTAIKWYAAATGGTALASTTALVNGTTYYASQTVSGCESLARTARTANITVVAAPTIANANQTFCNAGTVADLMPNDASIKWYAAATGGTALTSTTALANGTTYYASQTVGGCEGLSRGAVTATVNVIAAPAISNDDQVFCNNATIADLLPNGAEIKWYNVATGGTALVSTDALVSGTTYYASQTVNGCEGLLRGTVTATVLVTPAPIVDNTAQVFCNTATVADLMPNDASIKWYAATTGGTPLLATEALVSGTSYFASQTIDGCEGLIRTEVTATINVTA</sequence>
<dbReference type="EMBL" id="JBHUMD010000028">
    <property type="protein sequence ID" value="MFD2603285.1"/>
    <property type="molecule type" value="Genomic_DNA"/>
</dbReference>
<feature type="domain" description="Ig-like" evidence="2">
    <location>
        <begin position="1959"/>
        <end position="2030"/>
    </location>
</feature>
<feature type="non-terminal residue" evidence="3">
    <location>
        <position position="2110"/>
    </location>
</feature>
<organism evidence="3 4">
    <name type="scientific">Flavobacterium suzhouense</name>
    <dbReference type="NCBI Taxonomy" id="1529638"/>
    <lineage>
        <taxon>Bacteria</taxon>
        <taxon>Pseudomonadati</taxon>
        <taxon>Bacteroidota</taxon>
        <taxon>Flavobacteriia</taxon>
        <taxon>Flavobacteriales</taxon>
        <taxon>Flavobacteriaceae</taxon>
        <taxon>Flavobacterium</taxon>
    </lineage>
</organism>
<dbReference type="Proteomes" id="UP001597480">
    <property type="component" value="Unassembled WGS sequence"/>
</dbReference>
<evidence type="ECO:0000259" key="2">
    <source>
        <dbReference type="Pfam" id="PF19081"/>
    </source>
</evidence>
<evidence type="ECO:0000313" key="3">
    <source>
        <dbReference type="EMBL" id="MFD2603285.1"/>
    </source>
</evidence>
<feature type="chain" id="PRO_5045458767" description="Ig-like domain-containing protein" evidence="1">
    <location>
        <begin position="19"/>
        <end position="2110"/>
    </location>
</feature>
<reference evidence="4" key="1">
    <citation type="journal article" date="2019" name="Int. J. Syst. Evol. Microbiol.">
        <title>The Global Catalogue of Microorganisms (GCM) 10K type strain sequencing project: providing services to taxonomists for standard genome sequencing and annotation.</title>
        <authorList>
            <consortium name="The Broad Institute Genomics Platform"/>
            <consortium name="The Broad Institute Genome Sequencing Center for Infectious Disease"/>
            <person name="Wu L."/>
            <person name="Ma J."/>
        </authorList>
    </citation>
    <scope>NUCLEOTIDE SEQUENCE [LARGE SCALE GENOMIC DNA]</scope>
    <source>
        <strain evidence="4">KCTC 42107</strain>
    </source>
</reference>
<feature type="signal peptide" evidence="1">
    <location>
        <begin position="1"/>
        <end position="18"/>
    </location>
</feature>